<evidence type="ECO:0000313" key="3">
    <source>
        <dbReference type="Proteomes" id="UP000625711"/>
    </source>
</evidence>
<dbReference type="EMBL" id="JAACXV010000116">
    <property type="protein sequence ID" value="KAF7283326.1"/>
    <property type="molecule type" value="Genomic_DNA"/>
</dbReference>
<keyword evidence="1" id="KW-1133">Transmembrane helix</keyword>
<evidence type="ECO:0000256" key="1">
    <source>
        <dbReference type="SAM" id="Phobius"/>
    </source>
</evidence>
<sequence>MGILNYIPLYYGKFKTCVQEFCFKILAVFIRLCRMLNPLNMIIFLKNIYTNYIEPNNTFFICSSLMLMFFIWLHGVINDEDHE</sequence>
<comment type="caution">
    <text evidence="2">The sequence shown here is derived from an EMBL/GenBank/DDBJ whole genome shotgun (WGS) entry which is preliminary data.</text>
</comment>
<protein>
    <submittedName>
        <fullName evidence="2">Uncharacterized protein</fullName>
    </submittedName>
</protein>
<keyword evidence="1" id="KW-0472">Membrane</keyword>
<feature type="transmembrane region" description="Helical" evidence="1">
    <location>
        <begin position="21"/>
        <end position="45"/>
    </location>
</feature>
<keyword evidence="3" id="KW-1185">Reference proteome</keyword>
<proteinExistence type="predicted"/>
<organism evidence="2 3">
    <name type="scientific">Rhynchophorus ferrugineus</name>
    <name type="common">Red palm weevil</name>
    <name type="synonym">Curculio ferrugineus</name>
    <dbReference type="NCBI Taxonomy" id="354439"/>
    <lineage>
        <taxon>Eukaryota</taxon>
        <taxon>Metazoa</taxon>
        <taxon>Ecdysozoa</taxon>
        <taxon>Arthropoda</taxon>
        <taxon>Hexapoda</taxon>
        <taxon>Insecta</taxon>
        <taxon>Pterygota</taxon>
        <taxon>Neoptera</taxon>
        <taxon>Endopterygota</taxon>
        <taxon>Coleoptera</taxon>
        <taxon>Polyphaga</taxon>
        <taxon>Cucujiformia</taxon>
        <taxon>Curculionidae</taxon>
        <taxon>Dryophthorinae</taxon>
        <taxon>Rhynchophorus</taxon>
    </lineage>
</organism>
<dbReference type="AlphaFoldDB" id="A0A834IP58"/>
<dbReference type="Proteomes" id="UP000625711">
    <property type="component" value="Unassembled WGS sequence"/>
</dbReference>
<evidence type="ECO:0000313" key="2">
    <source>
        <dbReference type="EMBL" id="KAF7283326.1"/>
    </source>
</evidence>
<name>A0A834IP58_RHYFE</name>
<keyword evidence="1" id="KW-0812">Transmembrane</keyword>
<gene>
    <name evidence="2" type="ORF">GWI33_000839</name>
</gene>
<reference evidence="2" key="1">
    <citation type="submission" date="2020-08" db="EMBL/GenBank/DDBJ databases">
        <title>Genome sequencing and assembly of the red palm weevil Rhynchophorus ferrugineus.</title>
        <authorList>
            <person name="Dias G.B."/>
            <person name="Bergman C.M."/>
            <person name="Manee M."/>
        </authorList>
    </citation>
    <scope>NUCLEOTIDE SEQUENCE</scope>
    <source>
        <strain evidence="2">AA-2017</strain>
        <tissue evidence="2">Whole larva</tissue>
    </source>
</reference>
<feature type="transmembrane region" description="Helical" evidence="1">
    <location>
        <begin position="57"/>
        <end position="77"/>
    </location>
</feature>
<accession>A0A834IP58</accession>